<dbReference type="AlphaFoldDB" id="A0AAV6HSY3"/>
<evidence type="ECO:0000313" key="1">
    <source>
        <dbReference type="EMBL" id="KAG5515231.1"/>
    </source>
</evidence>
<gene>
    <name evidence="1" type="ORF">RHGRI_036311</name>
</gene>
<sequence>MKGFAFAGVSRNTTAVLTFAGADLTRWSEKYPVADLFSGRGAEASLPYSRGVARCWSEGLYWRGTTEATGNGKRGVFSPLL</sequence>
<dbReference type="Proteomes" id="UP000823749">
    <property type="component" value="Chromosome 13"/>
</dbReference>
<organism evidence="1 2">
    <name type="scientific">Rhododendron griersonianum</name>
    <dbReference type="NCBI Taxonomy" id="479676"/>
    <lineage>
        <taxon>Eukaryota</taxon>
        <taxon>Viridiplantae</taxon>
        <taxon>Streptophyta</taxon>
        <taxon>Embryophyta</taxon>
        <taxon>Tracheophyta</taxon>
        <taxon>Spermatophyta</taxon>
        <taxon>Magnoliopsida</taxon>
        <taxon>eudicotyledons</taxon>
        <taxon>Gunneridae</taxon>
        <taxon>Pentapetalae</taxon>
        <taxon>asterids</taxon>
        <taxon>Ericales</taxon>
        <taxon>Ericaceae</taxon>
        <taxon>Ericoideae</taxon>
        <taxon>Rhodoreae</taxon>
        <taxon>Rhododendron</taxon>
    </lineage>
</organism>
<accession>A0AAV6HSY3</accession>
<dbReference type="EMBL" id="JACTNZ010000013">
    <property type="protein sequence ID" value="KAG5515231.1"/>
    <property type="molecule type" value="Genomic_DNA"/>
</dbReference>
<reference evidence="1 2" key="1">
    <citation type="submission" date="2020-08" db="EMBL/GenBank/DDBJ databases">
        <title>Plant Genome Project.</title>
        <authorList>
            <person name="Zhang R.-G."/>
        </authorList>
    </citation>
    <scope>NUCLEOTIDE SEQUENCE [LARGE SCALE GENOMIC DNA]</scope>
    <source>
        <strain evidence="1">WSP0</strain>
        <tissue evidence="1">Leaf</tissue>
    </source>
</reference>
<protein>
    <submittedName>
        <fullName evidence="1">Uncharacterized protein</fullName>
    </submittedName>
</protein>
<keyword evidence="2" id="KW-1185">Reference proteome</keyword>
<evidence type="ECO:0000313" key="2">
    <source>
        <dbReference type="Proteomes" id="UP000823749"/>
    </source>
</evidence>
<proteinExistence type="predicted"/>
<name>A0AAV6HSY3_9ERIC</name>
<comment type="caution">
    <text evidence="1">The sequence shown here is derived from an EMBL/GenBank/DDBJ whole genome shotgun (WGS) entry which is preliminary data.</text>
</comment>